<evidence type="ECO:0000256" key="9">
    <source>
        <dbReference type="ARBA" id="ARBA00023157"/>
    </source>
</evidence>
<dbReference type="InterPro" id="IPR051941">
    <property type="entry name" value="BG_Antigen-Binding_Lectin"/>
</dbReference>
<evidence type="ECO:0000256" key="6">
    <source>
        <dbReference type="ARBA" id="ARBA00022723"/>
    </source>
</evidence>
<evidence type="ECO:0000256" key="8">
    <source>
        <dbReference type="ARBA" id="ARBA00022837"/>
    </source>
</evidence>
<dbReference type="GO" id="GO:0005576">
    <property type="term" value="C:extracellular region"/>
    <property type="evidence" value="ECO:0007669"/>
    <property type="project" value="UniProtKB-SubCell"/>
</dbReference>
<feature type="domain" description="Fucolectin tachylectin-4 pentraxin-1" evidence="10">
    <location>
        <begin position="68"/>
        <end position="216"/>
    </location>
</feature>
<comment type="function">
    <text evidence="1">Acts as a defensive agent. Recognizes blood group fucosylated oligosaccharides including A, B, H and Lewis B-type antigens. Does not recognize Lewis A antigen and has low affinity for monovalent haptens.</text>
</comment>
<evidence type="ECO:0000256" key="3">
    <source>
        <dbReference type="ARBA" id="ARBA00010147"/>
    </source>
</evidence>
<dbReference type="GO" id="GO:0001868">
    <property type="term" value="P:regulation of complement activation, lectin pathway"/>
    <property type="evidence" value="ECO:0007669"/>
    <property type="project" value="UniProtKB-ARBA"/>
</dbReference>
<keyword evidence="5" id="KW-0964">Secreted</keyword>
<dbReference type="SMART" id="SM00607">
    <property type="entry name" value="FTP"/>
    <property type="match status" value="1"/>
</dbReference>
<comment type="subunit">
    <text evidence="4">Homotrimer.</text>
</comment>
<dbReference type="SUPFAM" id="SSF49785">
    <property type="entry name" value="Galactose-binding domain-like"/>
    <property type="match status" value="1"/>
</dbReference>
<organism evidence="11 12">
    <name type="scientific">Anguilla anguilla</name>
    <name type="common">European freshwater eel</name>
    <name type="synonym">Muraena anguilla</name>
    <dbReference type="NCBI Taxonomy" id="7936"/>
    <lineage>
        <taxon>Eukaryota</taxon>
        <taxon>Metazoa</taxon>
        <taxon>Chordata</taxon>
        <taxon>Craniata</taxon>
        <taxon>Vertebrata</taxon>
        <taxon>Euteleostomi</taxon>
        <taxon>Actinopterygii</taxon>
        <taxon>Neopterygii</taxon>
        <taxon>Teleostei</taxon>
        <taxon>Anguilliformes</taxon>
        <taxon>Anguillidae</taxon>
        <taxon>Anguilla</taxon>
    </lineage>
</organism>
<dbReference type="Proteomes" id="UP001044222">
    <property type="component" value="Unassembled WGS sequence"/>
</dbReference>
<comment type="subcellular location">
    <subcellularLocation>
        <location evidence="2">Secreted</location>
    </subcellularLocation>
</comment>
<dbReference type="PANTHER" id="PTHR45713:SF8">
    <property type="entry name" value="SI:CH211-215K15.4"/>
    <property type="match status" value="1"/>
</dbReference>
<evidence type="ECO:0000256" key="4">
    <source>
        <dbReference type="ARBA" id="ARBA00011233"/>
    </source>
</evidence>
<evidence type="ECO:0000256" key="2">
    <source>
        <dbReference type="ARBA" id="ARBA00004613"/>
    </source>
</evidence>
<evidence type="ECO:0000259" key="10">
    <source>
        <dbReference type="SMART" id="SM00607"/>
    </source>
</evidence>
<dbReference type="PANTHER" id="PTHR45713">
    <property type="entry name" value="FTP DOMAIN-CONTAINING PROTEIN"/>
    <property type="match status" value="1"/>
</dbReference>
<sequence>MLTSHRGTILDTSTFQLTREQLTAKDPPVNTCSLTDRMKVKMMILLFQILAISTLRSDSAYVPDRYIQENVALRGKATQSAQLRGQYDAFAHASNAIDGNRDSNYHHGSCSHTEGANPWWRVDLLQVYTIASVTITNRGDCCGERISGARILIGNSLESNGINNPQCSMIGIMTAGETRTFRCSHPMTGRYVTVYLPKTDYLHLCEVEVNALLPFN</sequence>
<keyword evidence="7" id="KW-0430">Lectin</keyword>
<comment type="caution">
    <text evidence="11">The sequence shown here is derived from an EMBL/GenBank/DDBJ whole genome shotgun (WGS) entry which is preliminary data.</text>
</comment>
<keyword evidence="9" id="KW-1015">Disulfide bond</keyword>
<protein>
    <recommendedName>
        <fullName evidence="10">Fucolectin tachylectin-4 pentraxin-1 domain-containing protein</fullName>
    </recommendedName>
</protein>
<dbReference type="FunFam" id="2.60.120.260:FF:000183">
    <property type="entry name" value="Fucolectin"/>
    <property type="match status" value="1"/>
</dbReference>
<dbReference type="InterPro" id="IPR008979">
    <property type="entry name" value="Galactose-bd-like_sf"/>
</dbReference>
<reference evidence="11" key="1">
    <citation type="submission" date="2021-01" db="EMBL/GenBank/DDBJ databases">
        <title>A chromosome-scale assembly of European eel, Anguilla anguilla.</title>
        <authorList>
            <person name="Henkel C."/>
            <person name="Jong-Raadsen S.A."/>
            <person name="Dufour S."/>
            <person name="Weltzien F.-A."/>
            <person name="Palstra A.P."/>
            <person name="Pelster B."/>
            <person name="Spaink H.P."/>
            <person name="Van Den Thillart G.E."/>
            <person name="Jansen H."/>
            <person name="Zahm M."/>
            <person name="Klopp C."/>
            <person name="Cedric C."/>
            <person name="Louis A."/>
            <person name="Berthelot C."/>
            <person name="Parey E."/>
            <person name="Roest Crollius H."/>
            <person name="Montfort J."/>
            <person name="Robinson-Rechavi M."/>
            <person name="Bucao C."/>
            <person name="Bouchez O."/>
            <person name="Gislard M."/>
            <person name="Lluch J."/>
            <person name="Milhes M."/>
            <person name="Lampietro C."/>
            <person name="Lopez Roques C."/>
            <person name="Donnadieu C."/>
            <person name="Braasch I."/>
            <person name="Desvignes T."/>
            <person name="Postlethwait J."/>
            <person name="Bobe J."/>
            <person name="Guiguen Y."/>
            <person name="Dirks R."/>
        </authorList>
    </citation>
    <scope>NUCLEOTIDE SEQUENCE</scope>
    <source>
        <strain evidence="11">Tag_6206</strain>
        <tissue evidence="11">Liver</tissue>
    </source>
</reference>
<dbReference type="AlphaFoldDB" id="A0A9D3N094"/>
<evidence type="ECO:0000256" key="1">
    <source>
        <dbReference type="ARBA" id="ARBA00002219"/>
    </source>
</evidence>
<keyword evidence="12" id="KW-1185">Reference proteome</keyword>
<dbReference type="InterPro" id="IPR006585">
    <property type="entry name" value="FTP1"/>
</dbReference>
<evidence type="ECO:0000313" key="11">
    <source>
        <dbReference type="EMBL" id="KAG5858114.1"/>
    </source>
</evidence>
<comment type="similarity">
    <text evidence="3">Belongs to the fucolectin family.</text>
</comment>
<evidence type="ECO:0000256" key="7">
    <source>
        <dbReference type="ARBA" id="ARBA00022734"/>
    </source>
</evidence>
<gene>
    <name evidence="11" type="ORF">ANANG_G00026650</name>
</gene>
<dbReference type="EMBL" id="JAFIRN010000001">
    <property type="protein sequence ID" value="KAG5858114.1"/>
    <property type="molecule type" value="Genomic_DNA"/>
</dbReference>
<proteinExistence type="inferred from homology"/>
<name>A0A9D3N094_ANGAN</name>
<evidence type="ECO:0000313" key="12">
    <source>
        <dbReference type="Proteomes" id="UP001044222"/>
    </source>
</evidence>
<dbReference type="Pfam" id="PF22633">
    <property type="entry name" value="F5_F8_type_C_2"/>
    <property type="match status" value="1"/>
</dbReference>
<dbReference type="GO" id="GO:0042806">
    <property type="term" value="F:fucose binding"/>
    <property type="evidence" value="ECO:0007669"/>
    <property type="project" value="UniProtKB-ARBA"/>
</dbReference>
<keyword evidence="8" id="KW-0106">Calcium</keyword>
<keyword evidence="6" id="KW-0479">Metal-binding</keyword>
<dbReference type="GO" id="GO:0046872">
    <property type="term" value="F:metal ion binding"/>
    <property type="evidence" value="ECO:0007669"/>
    <property type="project" value="UniProtKB-KW"/>
</dbReference>
<dbReference type="Gene3D" id="2.60.120.260">
    <property type="entry name" value="Galactose-binding domain-like"/>
    <property type="match status" value="1"/>
</dbReference>
<dbReference type="GO" id="GO:0010185">
    <property type="term" value="P:regulation of cellular defense response"/>
    <property type="evidence" value="ECO:0007669"/>
    <property type="project" value="UniProtKB-ARBA"/>
</dbReference>
<evidence type="ECO:0000256" key="5">
    <source>
        <dbReference type="ARBA" id="ARBA00022525"/>
    </source>
</evidence>
<accession>A0A9D3N094</accession>